<dbReference type="InterPro" id="IPR002328">
    <property type="entry name" value="ADH_Zn_CS"/>
</dbReference>
<dbReference type="EMBL" id="RBOA01000228">
    <property type="protein sequence ID" value="RMM00322.1"/>
    <property type="molecule type" value="Genomic_DNA"/>
</dbReference>
<evidence type="ECO:0000313" key="10">
    <source>
        <dbReference type="Proteomes" id="UP000272627"/>
    </source>
</evidence>
<gene>
    <name evidence="6" type="ORF">ALO70_02027</name>
    <name evidence="8" type="ORF">ALQ39_02745</name>
    <name evidence="7" type="ORF">ALQ86_02142</name>
</gene>
<evidence type="ECO:0000313" key="6">
    <source>
        <dbReference type="EMBL" id="KPX26779.1"/>
    </source>
</evidence>
<dbReference type="PANTHER" id="PTHR43401">
    <property type="entry name" value="L-THREONINE 3-DEHYDROGENASE"/>
    <property type="match status" value="1"/>
</dbReference>
<dbReference type="InterPro" id="IPR050129">
    <property type="entry name" value="Zn_alcohol_dh"/>
</dbReference>
<organism evidence="6 9">
    <name type="scientific">Pseudomonas amygdali pv. eriobotryae</name>
    <dbReference type="NCBI Taxonomy" id="129137"/>
    <lineage>
        <taxon>Bacteria</taxon>
        <taxon>Pseudomonadati</taxon>
        <taxon>Pseudomonadota</taxon>
        <taxon>Gammaproteobacteria</taxon>
        <taxon>Pseudomonadales</taxon>
        <taxon>Pseudomonadaceae</taxon>
        <taxon>Pseudomonas</taxon>
        <taxon>Pseudomonas amygdali</taxon>
    </lineage>
</organism>
<dbReference type="SUPFAM" id="SSF50129">
    <property type="entry name" value="GroES-like"/>
    <property type="match status" value="1"/>
</dbReference>
<proteinExistence type="inferred from homology"/>
<keyword evidence="1 4" id="KW-0479">Metal-binding</keyword>
<dbReference type="Pfam" id="PF00107">
    <property type="entry name" value="ADH_zinc_N"/>
    <property type="match status" value="1"/>
</dbReference>
<dbReference type="Pfam" id="PF08240">
    <property type="entry name" value="ADH_N"/>
    <property type="match status" value="1"/>
</dbReference>
<dbReference type="InterPro" id="IPR013154">
    <property type="entry name" value="ADH-like_N"/>
</dbReference>
<dbReference type="SUPFAM" id="SSF51735">
    <property type="entry name" value="NAD(P)-binding Rossmann-fold domains"/>
    <property type="match status" value="1"/>
</dbReference>
<comment type="cofactor">
    <cofactor evidence="4">
        <name>Zn(2+)</name>
        <dbReference type="ChEBI" id="CHEBI:29105"/>
    </cofactor>
</comment>
<dbReference type="InterPro" id="IPR020843">
    <property type="entry name" value="ER"/>
</dbReference>
<evidence type="ECO:0000256" key="1">
    <source>
        <dbReference type="ARBA" id="ARBA00022723"/>
    </source>
</evidence>
<dbReference type="InterPro" id="IPR036291">
    <property type="entry name" value="NAD(P)-bd_dom_sf"/>
</dbReference>
<comment type="similarity">
    <text evidence="4">Belongs to the zinc-containing alcohol dehydrogenase family.</text>
</comment>
<dbReference type="GO" id="GO:0016616">
    <property type="term" value="F:oxidoreductase activity, acting on the CH-OH group of donors, NAD or NADP as acceptor"/>
    <property type="evidence" value="ECO:0007669"/>
    <property type="project" value="UniProtKB-ARBA"/>
</dbReference>
<sequence>MRAIVLDGRGSVELTELPEPVAGTFDVIIAPEAVGICGTDLHLCHGDYPTGKFPVVPGHEFAGTVISVGSGVSRFKIGDRVCVDPNFACGHCEQCRLGAVNLCHHLVPIGVTSSGACAELVSVPEKVVYPLPEGLDMGSGALIEPLACVLHGFRRSPSMRDKRVLVYGAGSIGLLATAVARAEGATSIDIIEPSKVRRDAAIEFGATKVFAPGQRTTDRDIDIVIEASGHISAVSDAIRRLAYRGTLLQMGVCSPEDHIHLHPYDLFDRELTLSGSQSLESSYPDAIKKIADLPNLAERMVSHTFPLADFADALEAARSEGARKVQILPQV</sequence>
<dbReference type="RefSeq" id="WP_057421499.1">
    <property type="nucleotide sequence ID" value="NZ_BMZY01000057.1"/>
</dbReference>
<dbReference type="PANTHER" id="PTHR43401:SF2">
    <property type="entry name" value="L-THREONINE 3-DEHYDROGENASE"/>
    <property type="match status" value="1"/>
</dbReference>
<dbReference type="Gene3D" id="3.40.50.720">
    <property type="entry name" value="NAD(P)-binding Rossmann-like Domain"/>
    <property type="match status" value="1"/>
</dbReference>
<keyword evidence="3" id="KW-0560">Oxidoreductase</keyword>
<evidence type="ECO:0000256" key="2">
    <source>
        <dbReference type="ARBA" id="ARBA00022833"/>
    </source>
</evidence>
<dbReference type="EMBL" id="LJQI01000263">
    <property type="protein sequence ID" value="KPX26779.1"/>
    <property type="molecule type" value="Genomic_DNA"/>
</dbReference>
<dbReference type="Proteomes" id="UP000272627">
    <property type="component" value="Unassembled WGS sequence"/>
</dbReference>
<dbReference type="GO" id="GO:0008270">
    <property type="term" value="F:zinc ion binding"/>
    <property type="evidence" value="ECO:0007669"/>
    <property type="project" value="InterPro"/>
</dbReference>
<dbReference type="PATRIC" id="fig|129137.4.peg.2917"/>
<reference evidence="6 9" key="1">
    <citation type="submission" date="2015-09" db="EMBL/GenBank/DDBJ databases">
        <title>Genome announcement of multiple Pseudomonas syringae strains.</title>
        <authorList>
            <person name="Thakur S."/>
            <person name="Wang P.W."/>
            <person name="Gong Y."/>
            <person name="Weir B.S."/>
            <person name="Guttman D.S."/>
        </authorList>
    </citation>
    <scope>NUCLEOTIDE SEQUENCE [LARGE SCALE GENOMIC DNA]</scope>
    <source>
        <strain evidence="6 9">ICMP4455</strain>
    </source>
</reference>
<dbReference type="SMART" id="SM00829">
    <property type="entry name" value="PKS_ER"/>
    <property type="match status" value="1"/>
</dbReference>
<name>A0A0P9Q122_PSEA0</name>
<accession>A0A0P9Q122</accession>
<evidence type="ECO:0000313" key="9">
    <source>
        <dbReference type="Proteomes" id="UP000050490"/>
    </source>
</evidence>
<dbReference type="AlphaFoldDB" id="A0A0P9Q122"/>
<dbReference type="InterPro" id="IPR013149">
    <property type="entry name" value="ADH-like_C"/>
</dbReference>
<reference evidence="10 11" key="2">
    <citation type="submission" date="2018-08" db="EMBL/GenBank/DDBJ databases">
        <title>Recombination of ecologically and evolutionarily significant loci maintains genetic cohesion in the Pseudomonas syringae species complex.</title>
        <authorList>
            <person name="Dillon M."/>
            <person name="Thakur S."/>
            <person name="Almeida R.N.D."/>
            <person name="Weir B.S."/>
            <person name="Guttman D.S."/>
        </authorList>
    </citation>
    <scope>NUCLEOTIDE SEQUENCE [LARGE SCALE GENOMIC DNA]</scope>
    <source>
        <strain evidence="8 11">ICMP 4316</strain>
        <strain evidence="7 10">ICMP 8636</strain>
    </source>
</reference>
<dbReference type="Proteomes" id="UP000050490">
    <property type="component" value="Unassembled WGS sequence"/>
</dbReference>
<evidence type="ECO:0000259" key="5">
    <source>
        <dbReference type="SMART" id="SM00829"/>
    </source>
</evidence>
<protein>
    <submittedName>
        <fullName evidence="6">Zinc-binding dehydrogenase</fullName>
    </submittedName>
</protein>
<evidence type="ECO:0000256" key="4">
    <source>
        <dbReference type="RuleBase" id="RU361277"/>
    </source>
</evidence>
<dbReference type="Gene3D" id="3.90.180.10">
    <property type="entry name" value="Medium-chain alcohol dehydrogenases, catalytic domain"/>
    <property type="match status" value="1"/>
</dbReference>
<evidence type="ECO:0000313" key="8">
    <source>
        <dbReference type="EMBL" id="RMO51006.1"/>
    </source>
</evidence>
<evidence type="ECO:0000256" key="3">
    <source>
        <dbReference type="ARBA" id="ARBA00023002"/>
    </source>
</evidence>
<comment type="caution">
    <text evidence="6">The sequence shown here is derived from an EMBL/GenBank/DDBJ whole genome shotgun (WGS) entry which is preliminary data.</text>
</comment>
<keyword evidence="2 4" id="KW-0862">Zinc</keyword>
<feature type="domain" description="Enoyl reductase (ER)" evidence="5">
    <location>
        <begin position="8"/>
        <end position="327"/>
    </location>
</feature>
<dbReference type="Proteomes" id="UP000275613">
    <property type="component" value="Unassembled WGS sequence"/>
</dbReference>
<dbReference type="EMBL" id="RBPV01000451">
    <property type="protein sequence ID" value="RMO51006.1"/>
    <property type="molecule type" value="Genomic_DNA"/>
</dbReference>
<evidence type="ECO:0000313" key="7">
    <source>
        <dbReference type="EMBL" id="RMM00322.1"/>
    </source>
</evidence>
<evidence type="ECO:0000313" key="11">
    <source>
        <dbReference type="Proteomes" id="UP000275613"/>
    </source>
</evidence>
<dbReference type="PROSITE" id="PS00059">
    <property type="entry name" value="ADH_ZINC"/>
    <property type="match status" value="1"/>
</dbReference>
<dbReference type="InterPro" id="IPR011032">
    <property type="entry name" value="GroES-like_sf"/>
</dbReference>